<keyword evidence="5" id="KW-1185">Reference proteome</keyword>
<dbReference type="PANTHER" id="PTHR31373">
    <property type="entry name" value="OS06G0652100 PROTEIN"/>
    <property type="match status" value="1"/>
</dbReference>
<evidence type="ECO:0000259" key="2">
    <source>
        <dbReference type="Pfam" id="PF11443"/>
    </source>
</evidence>
<reference evidence="4" key="1">
    <citation type="submission" date="2023-04" db="EMBL/GenBank/DDBJ databases">
        <title>Black Yeasts Isolated from many extreme environments.</title>
        <authorList>
            <person name="Coleine C."/>
            <person name="Stajich J.E."/>
            <person name="Selbmann L."/>
        </authorList>
    </citation>
    <scope>NUCLEOTIDE SEQUENCE</scope>
    <source>
        <strain evidence="4">CCFEE 5312</strain>
    </source>
</reference>
<dbReference type="Pfam" id="PF11443">
    <property type="entry name" value="DUF2828"/>
    <property type="match status" value="1"/>
</dbReference>
<accession>A0AAJ0GDK7</accession>
<protein>
    <submittedName>
        <fullName evidence="4">Uncharacterized protein</fullName>
    </submittedName>
</protein>
<dbReference type="InterPro" id="IPR058580">
    <property type="entry name" value="DUF2828"/>
</dbReference>
<evidence type="ECO:0000313" key="5">
    <source>
        <dbReference type="Proteomes" id="UP001271007"/>
    </source>
</evidence>
<dbReference type="Proteomes" id="UP001271007">
    <property type="component" value="Unassembled WGS sequence"/>
</dbReference>
<proteinExistence type="predicted"/>
<dbReference type="PIRSF" id="PIRSF015417">
    <property type="entry name" value="T31B5_30_vWA"/>
    <property type="match status" value="1"/>
</dbReference>
<feature type="region of interest" description="Disordered" evidence="1">
    <location>
        <begin position="57"/>
        <end position="88"/>
    </location>
</feature>
<evidence type="ECO:0000256" key="1">
    <source>
        <dbReference type="SAM" id="MobiDB-lite"/>
    </source>
</evidence>
<dbReference type="Gene3D" id="3.40.50.410">
    <property type="entry name" value="von Willebrand factor, type A domain"/>
    <property type="match status" value="1"/>
</dbReference>
<feature type="domain" description="DUF2828" evidence="2">
    <location>
        <begin position="328"/>
        <end position="569"/>
    </location>
</feature>
<dbReference type="EMBL" id="JAWDJX010000018">
    <property type="protein sequence ID" value="KAK3052901.1"/>
    <property type="molecule type" value="Genomic_DNA"/>
</dbReference>
<sequence length="836" mass="92642">MADQTKVETVATEQHSLINSTFPVLLPHLPEMHLNKEDFDTHIKSLFPPATKTLPIRVKDATNATDAASKPTTKTETATSDASKPAAKDSEDEAFMAGLLADDAAVPSLDSRDGKMLTENADVAYKNSGEALVNLFYELEEVISAHRLKQVLEKAWTNDSDATLKIIWNARSIHLGKSSRNTFYRAVGWLAQKHPLTLVENMVWLVRPLIAKKAPPKEVKKEGAGEGDGELVTKEEVDSDFEIVEGEEAEDEKAKLEGEPAAKKLKLDEDAQLAEFDVKYGVSHGYWKDLLNILALAANSELKVDGDPKSVLNVAKPAEKKYKRDWTEGRKKAITTERHDRVVEELKNDKLYQALHVTVARLFADQLKMDLARLRSGSKADMKRITLASKWAPTHKGFHDQHTCIVTSIAELLHSFESACPEGVDPGDRQLYLKYARIAYQSQTLSPLRKHLNVVERDITAEKFADIKYERVPSLAMKQYTPLFAKKDYEHFDKYIDHVASGKKQISGATLLPSTLVHAVHGGIGYSNTTAKKRGADAMVEKKLHDIQVRTIDAQWNTLVKRIKDSGTLQSSIAVCDVSGSMQNPVLADGTCAMSSSIGLSLLIAEVTEPPFGGAFITFDNEPQVVRVGGADDKRTFEEKVQHIARADWGGSTDFVATFEKLILPIAIENKLTQEQMVKQLFVFSDMQFNSAAGRGRDSWTTSYERIQKKYKEAGYEMPQLIFWNLAGGRAGYEQTSLGSGVEGAAPKPVTAAEENTALVSGYSQGMMKMFLDGSGFGEPEEEEEEVVEEEVVEEEGEDGEVVVGKKAKEKKKKDPLAVVRKAIGHEAYRMLKVWD</sequence>
<organism evidence="4 5">
    <name type="scientific">Extremus antarcticus</name>
    <dbReference type="NCBI Taxonomy" id="702011"/>
    <lineage>
        <taxon>Eukaryota</taxon>
        <taxon>Fungi</taxon>
        <taxon>Dikarya</taxon>
        <taxon>Ascomycota</taxon>
        <taxon>Pezizomycotina</taxon>
        <taxon>Dothideomycetes</taxon>
        <taxon>Dothideomycetidae</taxon>
        <taxon>Mycosphaerellales</taxon>
        <taxon>Extremaceae</taxon>
        <taxon>Extremus</taxon>
    </lineage>
</organism>
<evidence type="ECO:0000259" key="3">
    <source>
        <dbReference type="Pfam" id="PF25043"/>
    </source>
</evidence>
<name>A0AAJ0GDK7_9PEZI</name>
<comment type="caution">
    <text evidence="4">The sequence shown here is derived from an EMBL/GenBank/DDBJ whole genome shotgun (WGS) entry which is preliminary data.</text>
</comment>
<dbReference type="InterPro" id="IPR056690">
    <property type="entry name" value="DUF7788"/>
</dbReference>
<feature type="domain" description="DUF7788" evidence="3">
    <location>
        <begin position="571"/>
        <end position="824"/>
    </location>
</feature>
<gene>
    <name evidence="4" type="ORF">LTR09_005965</name>
</gene>
<dbReference type="AlphaFoldDB" id="A0AAJ0GDK7"/>
<feature type="compositionally biased region" description="Polar residues" evidence="1">
    <location>
        <begin position="62"/>
        <end position="82"/>
    </location>
</feature>
<dbReference type="InterPro" id="IPR036465">
    <property type="entry name" value="vWFA_dom_sf"/>
</dbReference>
<evidence type="ECO:0000313" key="4">
    <source>
        <dbReference type="EMBL" id="KAK3052901.1"/>
    </source>
</evidence>
<dbReference type="Pfam" id="PF25043">
    <property type="entry name" value="DUF7788"/>
    <property type="match status" value="1"/>
</dbReference>
<dbReference type="SUPFAM" id="SSF53300">
    <property type="entry name" value="vWA-like"/>
    <property type="match status" value="1"/>
</dbReference>
<dbReference type="PANTHER" id="PTHR31373:SF27">
    <property type="entry name" value="TROVE DOMAIN-CONTAINING PROTEIN"/>
    <property type="match status" value="1"/>
</dbReference>
<dbReference type="InterPro" id="IPR011205">
    <property type="entry name" value="UCP015417_vWA"/>
</dbReference>